<dbReference type="Proteomes" id="UP001596116">
    <property type="component" value="Unassembled WGS sequence"/>
</dbReference>
<dbReference type="InterPro" id="IPR036412">
    <property type="entry name" value="HAD-like_sf"/>
</dbReference>
<accession>A0ABW1KR98</accession>
<evidence type="ECO:0000313" key="3">
    <source>
        <dbReference type="EMBL" id="MFC6034289.1"/>
    </source>
</evidence>
<keyword evidence="4" id="KW-1185">Reference proteome</keyword>
<dbReference type="InterPro" id="IPR005519">
    <property type="entry name" value="Acid_phosphat_B-like"/>
</dbReference>
<feature type="region of interest" description="Disordered" evidence="2">
    <location>
        <begin position="1"/>
        <end position="30"/>
    </location>
</feature>
<dbReference type="PANTHER" id="PTHR31284:SF10">
    <property type="entry name" value="ACID PHOSPHATASE-LIKE PROTEIN"/>
    <property type="match status" value="1"/>
</dbReference>
<protein>
    <submittedName>
        <fullName evidence="3">5'-nucleotidase, lipoprotein e(P4) family</fullName>
    </submittedName>
</protein>
<dbReference type="InterPro" id="IPR006423">
    <property type="entry name" value="Lipo_e_P4"/>
</dbReference>
<reference evidence="3 4" key="1">
    <citation type="submission" date="2024-09" db="EMBL/GenBank/DDBJ databases">
        <authorList>
            <person name="Zhang Z.-H."/>
        </authorList>
    </citation>
    <scope>NUCLEOTIDE SEQUENCE [LARGE SCALE GENOMIC DNA]</scope>
    <source>
        <strain evidence="3 4">HHTR114</strain>
    </source>
</reference>
<keyword evidence="3" id="KW-0449">Lipoprotein</keyword>
<dbReference type="SFLD" id="SFLDG01125">
    <property type="entry name" value="C1.1:_Acid_Phosphatase_Like"/>
    <property type="match status" value="1"/>
</dbReference>
<dbReference type="Pfam" id="PF03767">
    <property type="entry name" value="Acid_phosphat_B"/>
    <property type="match status" value="1"/>
</dbReference>
<evidence type="ECO:0000256" key="1">
    <source>
        <dbReference type="ARBA" id="ARBA00022729"/>
    </source>
</evidence>
<dbReference type="PANTHER" id="PTHR31284">
    <property type="entry name" value="ACID PHOSPHATASE-LIKE PROTEIN"/>
    <property type="match status" value="1"/>
</dbReference>
<organism evidence="3 4">
    <name type="scientific">Hyphococcus aureus</name>
    <dbReference type="NCBI Taxonomy" id="2666033"/>
    <lineage>
        <taxon>Bacteria</taxon>
        <taxon>Pseudomonadati</taxon>
        <taxon>Pseudomonadota</taxon>
        <taxon>Alphaproteobacteria</taxon>
        <taxon>Parvularculales</taxon>
        <taxon>Parvularculaceae</taxon>
        <taxon>Hyphococcus</taxon>
    </lineage>
</organism>
<evidence type="ECO:0000256" key="2">
    <source>
        <dbReference type="SAM" id="MobiDB-lite"/>
    </source>
</evidence>
<dbReference type="InterPro" id="IPR023214">
    <property type="entry name" value="HAD_sf"/>
</dbReference>
<evidence type="ECO:0000313" key="4">
    <source>
        <dbReference type="Proteomes" id="UP001596116"/>
    </source>
</evidence>
<sequence>MKTYPRAPEWPYTGRRPMRPQGASAPSPITVTNGNRTMPHIRSLALTGAACLALAACATTPVSTAATGPAPDDRLNATLWMQQAVEYKANADAIYALAGKRLDEALGDKRWTAAPVEQQPGYETLPPAIILDADETVLDNSPYQAWMVKTGAGYSSDSWNAWAGSGDAGAIAGAVAFTNAAAQKGVKVFYVTNRSVEVEDGTARNLAALGFPMGGNVDTLLTKGEQPDWTSVKGTRRAAVAEDYRILLLLGDNFGDFTDDYHGSPEERQQVYEENAERWGREWLTLPNPAYGSWESSAFGGDYALSPEQQRQRKIDALDAWSPESK</sequence>
<name>A0ABW1KR98_9PROT</name>
<dbReference type="EMBL" id="JBHPON010000001">
    <property type="protein sequence ID" value="MFC6034289.1"/>
    <property type="molecule type" value="Genomic_DNA"/>
</dbReference>
<dbReference type="Gene3D" id="3.40.50.1000">
    <property type="entry name" value="HAD superfamily/HAD-like"/>
    <property type="match status" value="1"/>
</dbReference>
<dbReference type="SUPFAM" id="SSF56784">
    <property type="entry name" value="HAD-like"/>
    <property type="match status" value="1"/>
</dbReference>
<dbReference type="RefSeq" id="WP_379880395.1">
    <property type="nucleotide sequence ID" value="NZ_JBHPON010000001.1"/>
</dbReference>
<comment type="caution">
    <text evidence="3">The sequence shown here is derived from an EMBL/GenBank/DDBJ whole genome shotgun (WGS) entry which is preliminary data.</text>
</comment>
<keyword evidence="1" id="KW-0732">Signal</keyword>
<dbReference type="SFLD" id="SFLDS00003">
    <property type="entry name" value="Haloacid_Dehalogenase"/>
    <property type="match status" value="1"/>
</dbReference>
<proteinExistence type="predicted"/>
<gene>
    <name evidence="3" type="ORF">ACFMB1_01970</name>
</gene>